<dbReference type="GO" id="GO:0006865">
    <property type="term" value="P:amino acid transport"/>
    <property type="evidence" value="ECO:0007669"/>
    <property type="project" value="UniProtKB-KW"/>
</dbReference>
<name>A0A502BI94_9HYPH</name>
<keyword evidence="5" id="KW-0029">Amino-acid transport</keyword>
<accession>A0A502BI94</accession>
<dbReference type="Pfam" id="PF13458">
    <property type="entry name" value="Peripla_BP_6"/>
    <property type="match status" value="1"/>
</dbReference>
<evidence type="ECO:0000256" key="1">
    <source>
        <dbReference type="ARBA" id="ARBA00003630"/>
    </source>
</evidence>
<dbReference type="CDD" id="cd06338">
    <property type="entry name" value="PBP1_ABC_ligand_binding-like"/>
    <property type="match status" value="1"/>
</dbReference>
<proteinExistence type="inferred from homology"/>
<comment type="function">
    <text evidence="1">Component of an amino-acid transport system.</text>
</comment>
<feature type="domain" description="Leucine-binding protein" evidence="6">
    <location>
        <begin position="20"/>
        <end position="359"/>
    </location>
</feature>
<comment type="similarity">
    <text evidence="2">Belongs to the leucine-binding protein family.</text>
</comment>
<dbReference type="InterPro" id="IPR028081">
    <property type="entry name" value="Leu-bd"/>
</dbReference>
<evidence type="ECO:0000256" key="2">
    <source>
        <dbReference type="ARBA" id="ARBA00010062"/>
    </source>
</evidence>
<keyword evidence="8" id="KW-1185">Reference proteome</keyword>
<dbReference type="SUPFAM" id="SSF53822">
    <property type="entry name" value="Periplasmic binding protein-like I"/>
    <property type="match status" value="1"/>
</dbReference>
<evidence type="ECO:0000313" key="8">
    <source>
        <dbReference type="Proteomes" id="UP000315388"/>
    </source>
</evidence>
<organism evidence="7 8">
    <name type="scientific">Brucella gallinifaecis</name>
    <dbReference type="NCBI Taxonomy" id="215590"/>
    <lineage>
        <taxon>Bacteria</taxon>
        <taxon>Pseudomonadati</taxon>
        <taxon>Pseudomonadota</taxon>
        <taxon>Alphaproteobacteria</taxon>
        <taxon>Hyphomicrobiales</taxon>
        <taxon>Brucellaceae</taxon>
        <taxon>Brucella/Ochrobactrum group</taxon>
        <taxon>Brucella</taxon>
    </lineage>
</organism>
<keyword evidence="3" id="KW-0813">Transport</keyword>
<dbReference type="InterPro" id="IPR051010">
    <property type="entry name" value="BCAA_transport"/>
</dbReference>
<dbReference type="EMBL" id="VEWJ01000013">
    <property type="protein sequence ID" value="TPF74332.1"/>
    <property type="molecule type" value="Genomic_DNA"/>
</dbReference>
<gene>
    <name evidence="7" type="ORF">FHY56_15095</name>
</gene>
<dbReference type="Proteomes" id="UP000315388">
    <property type="component" value="Unassembled WGS sequence"/>
</dbReference>
<evidence type="ECO:0000313" key="7">
    <source>
        <dbReference type="EMBL" id="TPF74332.1"/>
    </source>
</evidence>
<dbReference type="PANTHER" id="PTHR30483:SF37">
    <property type="entry name" value="ABC TRANSPORTER SUBSTRATE-BINDING PROTEIN"/>
    <property type="match status" value="1"/>
</dbReference>
<keyword evidence="4" id="KW-0732">Signal</keyword>
<dbReference type="PANTHER" id="PTHR30483">
    <property type="entry name" value="LEUCINE-SPECIFIC-BINDING PROTEIN"/>
    <property type="match status" value="1"/>
</dbReference>
<protein>
    <submittedName>
        <fullName evidence="7">Branched-chain amino acid ABC transporter substrate-binding protein</fullName>
    </submittedName>
</protein>
<dbReference type="OrthoDB" id="9791590at2"/>
<dbReference type="Gene3D" id="3.40.50.2300">
    <property type="match status" value="2"/>
</dbReference>
<evidence type="ECO:0000256" key="4">
    <source>
        <dbReference type="ARBA" id="ARBA00022729"/>
    </source>
</evidence>
<comment type="caution">
    <text evidence="7">The sequence shown here is derived from an EMBL/GenBank/DDBJ whole genome shotgun (WGS) entry which is preliminary data.</text>
</comment>
<evidence type="ECO:0000259" key="6">
    <source>
        <dbReference type="Pfam" id="PF13458"/>
    </source>
</evidence>
<reference evidence="7 8" key="1">
    <citation type="journal article" date="2003" name="Int. J. Syst. Evol. Microbiol.">
        <title>Towards a standardized format for the description of a novel species (of an established genus): Ochrobactrum gallinifaecis sp. nov.</title>
        <authorList>
            <person name="Kampfer P."/>
            <person name="Buczolits S."/>
            <person name="Albrecht A."/>
            <person name="Busse H.J."/>
            <person name="Stackebrandt E."/>
        </authorList>
    </citation>
    <scope>NUCLEOTIDE SEQUENCE [LARGE SCALE GENOMIC DNA]</scope>
    <source>
        <strain evidence="7 8">ISO 196</strain>
    </source>
</reference>
<dbReference type="AlphaFoldDB" id="A0A502BI94"/>
<evidence type="ECO:0000256" key="5">
    <source>
        <dbReference type="ARBA" id="ARBA00022970"/>
    </source>
</evidence>
<sequence>MTVSAIAFVAIGLQAQAAEPFKVGITVSNSGNFMLASQSGERGVRMWVDDVNRRGGIELDGEKRPVELVVLDDRSDKTMVPRVYETLISGNNVDVLMAPFGSTLTGVAATVAERNNKFLMSWSASADEIYQQGYKNIVSAVVPSSLIPSTNLRLLKDAGVKKIAIIHVDESFPAGLAAAAVKDAKEMGFEVVMDETYQKGTKDFSVLLQKAKALGAEAFYPHSYEVDSVLMARQMQELDIHFNNVYFMYGSTPQFMELGKLAEFITSHTQYSPNAKWNITDGLNNEEFVSRYKELFPNASYSEDFQTVLAYGAAVALERLVSEAQSTDPAVLKQKALDMGGKITTISGKFAIDETGKQIGMEPIVLQNQPGKGLVPVAPAEVATEKLIYPIPQ</sequence>
<dbReference type="InterPro" id="IPR028082">
    <property type="entry name" value="Peripla_BP_I"/>
</dbReference>
<evidence type="ECO:0000256" key="3">
    <source>
        <dbReference type="ARBA" id="ARBA00022448"/>
    </source>
</evidence>